<feature type="signal peptide" evidence="9">
    <location>
        <begin position="1"/>
        <end position="17"/>
    </location>
</feature>
<reference evidence="10" key="3">
    <citation type="submission" date="2025-09" db="UniProtKB">
        <authorList>
            <consortium name="Ensembl"/>
        </authorList>
    </citation>
    <scope>IDENTIFICATION</scope>
</reference>
<evidence type="ECO:0000256" key="4">
    <source>
        <dbReference type="ARBA" id="ARBA00022622"/>
    </source>
</evidence>
<evidence type="ECO:0008006" key="12">
    <source>
        <dbReference type="Google" id="ProtNLM"/>
    </source>
</evidence>
<dbReference type="PANTHER" id="PTHR15902:SF5">
    <property type="entry name" value="NEURITIN"/>
    <property type="match status" value="1"/>
</dbReference>
<keyword evidence="6" id="KW-0472">Membrane</keyword>
<evidence type="ECO:0000256" key="6">
    <source>
        <dbReference type="ARBA" id="ARBA00023136"/>
    </source>
</evidence>
<dbReference type="Pfam" id="PF15056">
    <property type="entry name" value="NRN1"/>
    <property type="match status" value="1"/>
</dbReference>
<dbReference type="HOGENOM" id="CLU_135101_1_0_1"/>
<reference evidence="10" key="2">
    <citation type="submission" date="2025-08" db="UniProtKB">
        <authorList>
            <consortium name="Ensembl"/>
        </authorList>
    </citation>
    <scope>IDENTIFICATION</scope>
</reference>
<dbReference type="Proteomes" id="UP000008672">
    <property type="component" value="Unassembled WGS sequence"/>
</dbReference>
<dbReference type="PANTHER" id="PTHR15902">
    <property type="entry name" value="NEURITIN-RELATED"/>
    <property type="match status" value="1"/>
</dbReference>
<evidence type="ECO:0000256" key="2">
    <source>
        <dbReference type="ARBA" id="ARBA00008377"/>
    </source>
</evidence>
<evidence type="ECO:0000256" key="3">
    <source>
        <dbReference type="ARBA" id="ARBA00022475"/>
    </source>
</evidence>
<protein>
    <recommendedName>
        <fullName evidence="12">Neuritin 1</fullName>
    </recommendedName>
</protein>
<keyword evidence="5 9" id="KW-0732">Signal</keyword>
<evidence type="ECO:0000313" key="11">
    <source>
        <dbReference type="Proteomes" id="UP000008672"/>
    </source>
</evidence>
<proteinExistence type="inferred from homology"/>
<keyword evidence="8" id="KW-0449">Lipoprotein</keyword>
<evidence type="ECO:0000256" key="5">
    <source>
        <dbReference type="ARBA" id="ARBA00022729"/>
    </source>
</evidence>
<dbReference type="GO" id="GO:0098552">
    <property type="term" value="C:side of membrane"/>
    <property type="evidence" value="ECO:0007669"/>
    <property type="project" value="UniProtKB-KW"/>
</dbReference>
<dbReference type="GeneTree" id="ENSGT00530000063853"/>
<evidence type="ECO:0000313" key="10">
    <source>
        <dbReference type="Ensembl" id="ENSLACP00000021090.1"/>
    </source>
</evidence>
<dbReference type="InterPro" id="IPR026144">
    <property type="entry name" value="Neuritin_fam"/>
</dbReference>
<accession>H3BGR9</accession>
<dbReference type="Ensembl" id="ENSLACT00000021230.1">
    <property type="protein sequence ID" value="ENSLACP00000021090.1"/>
    <property type="gene ID" value="ENSLACG00000018528.1"/>
</dbReference>
<keyword evidence="3" id="KW-1003">Cell membrane</keyword>
<comment type="subcellular location">
    <subcellularLocation>
        <location evidence="1">Cell membrane</location>
        <topology evidence="1">Lipid-anchor</topology>
        <topology evidence="1">GPI-anchor</topology>
    </subcellularLocation>
</comment>
<dbReference type="eggNOG" id="ENOG502S5VS">
    <property type="taxonomic scope" value="Eukaryota"/>
</dbReference>
<dbReference type="InParanoid" id="H3BGR9"/>
<organism evidence="10 11">
    <name type="scientific">Latimeria chalumnae</name>
    <name type="common">Coelacanth</name>
    <dbReference type="NCBI Taxonomy" id="7897"/>
    <lineage>
        <taxon>Eukaryota</taxon>
        <taxon>Metazoa</taxon>
        <taxon>Chordata</taxon>
        <taxon>Craniata</taxon>
        <taxon>Vertebrata</taxon>
        <taxon>Euteleostomi</taxon>
        <taxon>Coelacanthiformes</taxon>
        <taxon>Coelacanthidae</taxon>
        <taxon>Latimeria</taxon>
    </lineage>
</organism>
<sequence length="130" mass="14637">LVCFDVVPVCLVAGLTAEVTCENIYKGFSDCVLKLGENMGNYKEEGDETQQLQIVCGYWEEFHICATTAISECQEEASRIWETLKKESKKIKFQGSLFDLCSSNKSYNLNSAQLSNFSLLMASAVLTWFY</sequence>
<dbReference type="GO" id="GO:1990138">
    <property type="term" value="P:neuron projection extension"/>
    <property type="evidence" value="ECO:0007669"/>
    <property type="project" value="TreeGrafter"/>
</dbReference>
<keyword evidence="11" id="KW-1185">Reference proteome</keyword>
<evidence type="ECO:0000256" key="7">
    <source>
        <dbReference type="ARBA" id="ARBA00023180"/>
    </source>
</evidence>
<evidence type="ECO:0000256" key="8">
    <source>
        <dbReference type="ARBA" id="ARBA00023288"/>
    </source>
</evidence>
<dbReference type="EMBL" id="AFYH01003850">
    <property type="status" value="NOT_ANNOTATED_CDS"/>
    <property type="molecule type" value="Genomic_DNA"/>
</dbReference>
<comment type="similarity">
    <text evidence="2">Belongs to the neuritin family.</text>
</comment>
<dbReference type="GO" id="GO:0005886">
    <property type="term" value="C:plasma membrane"/>
    <property type="evidence" value="ECO:0007669"/>
    <property type="project" value="UniProtKB-SubCell"/>
</dbReference>
<keyword evidence="7" id="KW-0325">Glycoprotein</keyword>
<evidence type="ECO:0000256" key="9">
    <source>
        <dbReference type="SAM" id="SignalP"/>
    </source>
</evidence>
<dbReference type="AlphaFoldDB" id="H3BGR9"/>
<name>H3BGR9_LATCH</name>
<feature type="chain" id="PRO_5003580115" description="Neuritin 1" evidence="9">
    <location>
        <begin position="18"/>
        <end position="130"/>
    </location>
</feature>
<reference evidence="11" key="1">
    <citation type="submission" date="2011-08" db="EMBL/GenBank/DDBJ databases">
        <title>The draft genome of Latimeria chalumnae.</title>
        <authorList>
            <person name="Di Palma F."/>
            <person name="Alfoldi J."/>
            <person name="Johnson J."/>
            <person name="Berlin A."/>
            <person name="Gnerre S."/>
            <person name="Jaffe D."/>
            <person name="MacCallum I."/>
            <person name="Young S."/>
            <person name="Walker B.J."/>
            <person name="Lander E."/>
            <person name="Lindblad-Toh K."/>
        </authorList>
    </citation>
    <scope>NUCLEOTIDE SEQUENCE [LARGE SCALE GENOMIC DNA]</scope>
    <source>
        <strain evidence="11">Wild caught</strain>
    </source>
</reference>
<evidence type="ECO:0000256" key="1">
    <source>
        <dbReference type="ARBA" id="ARBA00004609"/>
    </source>
</evidence>
<keyword evidence="4" id="KW-0336">GPI-anchor</keyword>